<feature type="transmembrane region" description="Helical" evidence="3">
    <location>
        <begin position="209"/>
        <end position="227"/>
    </location>
</feature>
<keyword evidence="1 2" id="KW-0808">Transferase</keyword>
<dbReference type="InterPro" id="IPR000462">
    <property type="entry name" value="CDP-OH_P_trans"/>
</dbReference>
<accession>A0ABV8LGS6</accession>
<evidence type="ECO:0000313" key="5">
    <source>
        <dbReference type="Proteomes" id="UP001595816"/>
    </source>
</evidence>
<keyword evidence="3" id="KW-0812">Transmembrane</keyword>
<sequence>MTLFPLAEVKERTYKDRDSWWTVLLVDPIAARITRRVAAVRSLTPNRITLIAFGIGLVAAACFALADPLWLILGAFFYHVSFTFDCVDGKVARLTGNGSIFGAWLDYILDRIRIVACTAALMGGQYAATHNAAYLVVATVVIFLDMFRYLNALEVAKVHREVSSKVEGTGAAVNEAGAVRMTALAGNGKRSVFSRARQLLQRSRIRPHLFGGIEFQMAAFIVAPVVGAFATGAIIWVILAAAALTVLFELAVIYMIYRATQVADQRVRTLAATVPAQSAPVEAATAGAAESVS</sequence>
<keyword evidence="5" id="KW-1185">Reference proteome</keyword>
<dbReference type="InterPro" id="IPR043130">
    <property type="entry name" value="CDP-OH_PTrfase_TM_dom"/>
</dbReference>
<dbReference type="Proteomes" id="UP001595816">
    <property type="component" value="Unassembled WGS sequence"/>
</dbReference>
<dbReference type="EMBL" id="JBHSAY010000005">
    <property type="protein sequence ID" value="MFC4130136.1"/>
    <property type="molecule type" value="Genomic_DNA"/>
</dbReference>
<gene>
    <name evidence="4" type="ORF">ACFOZ4_05895</name>
</gene>
<evidence type="ECO:0000256" key="3">
    <source>
        <dbReference type="SAM" id="Phobius"/>
    </source>
</evidence>
<evidence type="ECO:0000313" key="4">
    <source>
        <dbReference type="EMBL" id="MFC4130136.1"/>
    </source>
</evidence>
<keyword evidence="3" id="KW-1133">Transmembrane helix</keyword>
<evidence type="ECO:0000256" key="1">
    <source>
        <dbReference type="ARBA" id="ARBA00022679"/>
    </source>
</evidence>
<organism evidence="4 5">
    <name type="scientific">Hamadaea flava</name>
    <dbReference type="NCBI Taxonomy" id="1742688"/>
    <lineage>
        <taxon>Bacteria</taxon>
        <taxon>Bacillati</taxon>
        <taxon>Actinomycetota</taxon>
        <taxon>Actinomycetes</taxon>
        <taxon>Micromonosporales</taxon>
        <taxon>Micromonosporaceae</taxon>
        <taxon>Hamadaea</taxon>
    </lineage>
</organism>
<dbReference type="RefSeq" id="WP_253758473.1">
    <property type="nucleotide sequence ID" value="NZ_JAMZDZ010000001.1"/>
</dbReference>
<feature type="transmembrane region" description="Helical" evidence="3">
    <location>
        <begin position="233"/>
        <end position="257"/>
    </location>
</feature>
<proteinExistence type="inferred from homology"/>
<reference evidence="5" key="1">
    <citation type="journal article" date="2019" name="Int. J. Syst. Evol. Microbiol.">
        <title>The Global Catalogue of Microorganisms (GCM) 10K type strain sequencing project: providing services to taxonomists for standard genome sequencing and annotation.</title>
        <authorList>
            <consortium name="The Broad Institute Genomics Platform"/>
            <consortium name="The Broad Institute Genome Sequencing Center for Infectious Disease"/>
            <person name="Wu L."/>
            <person name="Ma J."/>
        </authorList>
    </citation>
    <scope>NUCLEOTIDE SEQUENCE [LARGE SCALE GENOMIC DNA]</scope>
    <source>
        <strain evidence="5">CGMCC 4.7289</strain>
    </source>
</reference>
<keyword evidence="3" id="KW-0472">Membrane</keyword>
<evidence type="ECO:0000256" key="2">
    <source>
        <dbReference type="RuleBase" id="RU003750"/>
    </source>
</evidence>
<dbReference type="PROSITE" id="PS00379">
    <property type="entry name" value="CDP_ALCOHOL_P_TRANSF"/>
    <property type="match status" value="1"/>
</dbReference>
<name>A0ABV8LGS6_9ACTN</name>
<feature type="transmembrane region" description="Helical" evidence="3">
    <location>
        <begin position="132"/>
        <end position="150"/>
    </location>
</feature>
<comment type="caution">
    <text evidence="4">The sequence shown here is derived from an EMBL/GenBank/DDBJ whole genome shotgun (WGS) entry which is preliminary data.</text>
</comment>
<protein>
    <submittedName>
        <fullName evidence="4">CDP-alcohol phosphatidyltransferase family protein</fullName>
    </submittedName>
</protein>
<comment type="similarity">
    <text evidence="2">Belongs to the CDP-alcohol phosphatidyltransferase class-I family.</text>
</comment>
<dbReference type="Gene3D" id="1.20.120.1760">
    <property type="match status" value="1"/>
</dbReference>
<feature type="transmembrane region" description="Helical" evidence="3">
    <location>
        <begin position="50"/>
        <end position="78"/>
    </location>
</feature>
<dbReference type="Pfam" id="PF01066">
    <property type="entry name" value="CDP-OH_P_transf"/>
    <property type="match status" value="1"/>
</dbReference>
<dbReference type="InterPro" id="IPR048254">
    <property type="entry name" value="CDP_ALCOHOL_P_TRANSF_CS"/>
</dbReference>